<proteinExistence type="predicted"/>
<organism evidence="1 2">
    <name type="scientific">Linum trigynum</name>
    <dbReference type="NCBI Taxonomy" id="586398"/>
    <lineage>
        <taxon>Eukaryota</taxon>
        <taxon>Viridiplantae</taxon>
        <taxon>Streptophyta</taxon>
        <taxon>Embryophyta</taxon>
        <taxon>Tracheophyta</taxon>
        <taxon>Spermatophyta</taxon>
        <taxon>Magnoliopsida</taxon>
        <taxon>eudicotyledons</taxon>
        <taxon>Gunneridae</taxon>
        <taxon>Pentapetalae</taxon>
        <taxon>rosids</taxon>
        <taxon>fabids</taxon>
        <taxon>Malpighiales</taxon>
        <taxon>Linaceae</taxon>
        <taxon>Linum</taxon>
    </lineage>
</organism>
<gene>
    <name evidence="1" type="ORF">LTRI10_LOCUS28301</name>
</gene>
<accession>A0AAV2EMV1</accession>
<keyword evidence="2" id="KW-1185">Reference proteome</keyword>
<dbReference type="Proteomes" id="UP001497516">
    <property type="component" value="Chromosome 5"/>
</dbReference>
<reference evidence="1 2" key="1">
    <citation type="submission" date="2024-04" db="EMBL/GenBank/DDBJ databases">
        <authorList>
            <person name="Fracassetti M."/>
        </authorList>
    </citation>
    <scope>NUCLEOTIDE SEQUENCE [LARGE SCALE GENOMIC DNA]</scope>
</reference>
<protein>
    <submittedName>
        <fullName evidence="1">Uncharacterized protein</fullName>
    </submittedName>
</protein>
<sequence>MLDPGGDLRSAICRPCRIETRKSRTEQTRERKDWGLGGHIPLIMRELRVVDEKNYGRRREGMGWGLNSEARAFSCSICFPLKLSSKTR</sequence>
<evidence type="ECO:0000313" key="2">
    <source>
        <dbReference type="Proteomes" id="UP001497516"/>
    </source>
</evidence>
<evidence type="ECO:0000313" key="1">
    <source>
        <dbReference type="EMBL" id="CAL1387303.1"/>
    </source>
</evidence>
<dbReference type="EMBL" id="OZ034818">
    <property type="protein sequence ID" value="CAL1387303.1"/>
    <property type="molecule type" value="Genomic_DNA"/>
</dbReference>
<name>A0AAV2EMV1_9ROSI</name>
<dbReference type="AlphaFoldDB" id="A0AAV2EMV1"/>